<organism evidence="6 7">
    <name type="scientific">Aquirhabdus parva</name>
    <dbReference type="NCBI Taxonomy" id="2283318"/>
    <lineage>
        <taxon>Bacteria</taxon>
        <taxon>Pseudomonadati</taxon>
        <taxon>Pseudomonadota</taxon>
        <taxon>Gammaproteobacteria</taxon>
        <taxon>Moraxellales</taxon>
        <taxon>Moraxellaceae</taxon>
        <taxon>Aquirhabdus</taxon>
    </lineage>
</organism>
<reference evidence="6 7" key="1">
    <citation type="submission" date="2018-07" db="EMBL/GenBank/DDBJ databases">
        <title>Genome sequencing of Moraxellaceae gen. HYN0046.</title>
        <authorList>
            <person name="Kim M."/>
            <person name="Yi H."/>
        </authorList>
    </citation>
    <scope>NUCLEOTIDE SEQUENCE [LARGE SCALE GENOMIC DNA]</scope>
    <source>
        <strain evidence="6 7">HYN0046</strain>
    </source>
</reference>
<dbReference type="Pfam" id="PF01339">
    <property type="entry name" value="CheB_methylest"/>
    <property type="match status" value="1"/>
</dbReference>
<dbReference type="KEGG" id="mbah:HYN46_11165"/>
<dbReference type="Proteomes" id="UP000253940">
    <property type="component" value="Chromosome"/>
</dbReference>
<dbReference type="AlphaFoldDB" id="A0A345P7U4"/>
<proteinExistence type="predicted"/>
<feature type="active site" evidence="4">
    <location>
        <position position="337"/>
    </location>
</feature>
<evidence type="ECO:0000256" key="3">
    <source>
        <dbReference type="ARBA" id="ARBA00048267"/>
    </source>
</evidence>
<evidence type="ECO:0000256" key="2">
    <source>
        <dbReference type="ARBA" id="ARBA00039140"/>
    </source>
</evidence>
<dbReference type="PANTHER" id="PTHR42872:SF6">
    <property type="entry name" value="PROTEIN-GLUTAMATE METHYLESTERASE_PROTEIN-GLUTAMINE GLUTAMINASE"/>
    <property type="match status" value="1"/>
</dbReference>
<dbReference type="EMBL" id="CP031222">
    <property type="protein sequence ID" value="AXI03353.1"/>
    <property type="molecule type" value="Genomic_DNA"/>
</dbReference>
<keyword evidence="7" id="KW-1185">Reference proteome</keyword>
<evidence type="ECO:0000256" key="4">
    <source>
        <dbReference type="PROSITE-ProRule" id="PRU00050"/>
    </source>
</evidence>
<dbReference type="RefSeq" id="WP_114899462.1">
    <property type="nucleotide sequence ID" value="NZ_CP031222.1"/>
</dbReference>
<name>A0A345P7U4_9GAMM</name>
<evidence type="ECO:0000259" key="5">
    <source>
        <dbReference type="PROSITE" id="PS50122"/>
    </source>
</evidence>
<dbReference type="InterPro" id="IPR035909">
    <property type="entry name" value="CheB_C"/>
</dbReference>
<keyword evidence="4" id="KW-0145">Chemotaxis</keyword>
<comment type="catalytic activity">
    <reaction evidence="3">
        <text>[protein]-L-glutamate 5-O-methyl ester + H2O = L-glutamyl-[protein] + methanol + H(+)</text>
        <dbReference type="Rhea" id="RHEA:23236"/>
        <dbReference type="Rhea" id="RHEA-COMP:10208"/>
        <dbReference type="Rhea" id="RHEA-COMP:10311"/>
        <dbReference type="ChEBI" id="CHEBI:15377"/>
        <dbReference type="ChEBI" id="CHEBI:15378"/>
        <dbReference type="ChEBI" id="CHEBI:17790"/>
        <dbReference type="ChEBI" id="CHEBI:29973"/>
        <dbReference type="ChEBI" id="CHEBI:82795"/>
        <dbReference type="EC" id="3.1.1.61"/>
    </reaction>
</comment>
<dbReference type="GO" id="GO:0000156">
    <property type="term" value="F:phosphorelay response regulator activity"/>
    <property type="evidence" value="ECO:0007669"/>
    <property type="project" value="InterPro"/>
</dbReference>
<dbReference type="EC" id="3.1.1.61" evidence="2"/>
<dbReference type="PANTHER" id="PTHR42872">
    <property type="entry name" value="PROTEIN-GLUTAMATE METHYLESTERASE/PROTEIN-GLUTAMINE GLUTAMINASE"/>
    <property type="match status" value="1"/>
</dbReference>
<gene>
    <name evidence="6" type="ORF">HYN46_11165</name>
</gene>
<dbReference type="PROSITE" id="PS50122">
    <property type="entry name" value="CHEB"/>
    <property type="match status" value="1"/>
</dbReference>
<feature type="active site" evidence="4">
    <location>
        <position position="225"/>
    </location>
</feature>
<sequence>MMHADSPQLFIVADNPLQRIALADAMMQCGFDVLHNIHSNRLKPEHCHLLPSLWLLDVEHDDNVLDMIGDDAPLMIGITRAPSPVHQKAYAHWVKTLSDKVIKFLGNAPPLLTEVIELAPEAEVVQQKNVELSREVEPQLVIMEGAEDRPSRHTTSHEQVHVPSHPKKQGHVHATDAIGELNHTGSTDWQYVCILAASMGGPEAVKRFLDRVPVSVPVTFILVQHIDPNMQSVLPRVLSRHNSWQFDTEQSFTEQGGLLQPSLFLKSGHVLLVPAARQIDFGANGEVFAFDEIESDPVKYEPWPGHYQPSINEVMRRAAEAFGSRLMTIVFSGMGDDGSDAVDDVQRVHGVIWAQTASSCVCASQPDHVRASGKVSFNGTPEILAEHLQQFISEQSISID</sequence>
<accession>A0A345P7U4</accession>
<dbReference type="GO" id="GO:0006935">
    <property type="term" value="P:chemotaxis"/>
    <property type="evidence" value="ECO:0007669"/>
    <property type="project" value="UniProtKB-UniRule"/>
</dbReference>
<protein>
    <recommendedName>
        <fullName evidence="2">protein-glutamate methylesterase</fullName>
        <ecNumber evidence="2">3.1.1.61</ecNumber>
    </recommendedName>
</protein>
<dbReference type="Gene3D" id="3.40.50.180">
    <property type="entry name" value="Methylesterase CheB, C-terminal domain"/>
    <property type="match status" value="1"/>
</dbReference>
<dbReference type="SUPFAM" id="SSF52738">
    <property type="entry name" value="Methylesterase CheB, C-terminal domain"/>
    <property type="match status" value="1"/>
</dbReference>
<evidence type="ECO:0000313" key="6">
    <source>
        <dbReference type="EMBL" id="AXI03353.1"/>
    </source>
</evidence>
<evidence type="ECO:0000313" key="7">
    <source>
        <dbReference type="Proteomes" id="UP000253940"/>
    </source>
</evidence>
<dbReference type="GO" id="GO:0005737">
    <property type="term" value="C:cytoplasm"/>
    <property type="evidence" value="ECO:0007669"/>
    <property type="project" value="InterPro"/>
</dbReference>
<feature type="domain" description="CheB-type methylesterase" evidence="5">
    <location>
        <begin position="195"/>
        <end position="395"/>
    </location>
</feature>
<feature type="active site" evidence="4">
    <location>
        <position position="198"/>
    </location>
</feature>
<dbReference type="InterPro" id="IPR000673">
    <property type="entry name" value="Sig_transdc_resp-reg_Me-estase"/>
</dbReference>
<dbReference type="GO" id="GO:0008984">
    <property type="term" value="F:protein-glutamate methylesterase activity"/>
    <property type="evidence" value="ECO:0007669"/>
    <property type="project" value="UniProtKB-EC"/>
</dbReference>
<evidence type="ECO:0000256" key="1">
    <source>
        <dbReference type="ARBA" id="ARBA00022801"/>
    </source>
</evidence>
<dbReference type="OrthoDB" id="9793421at2"/>
<keyword evidence="1 4" id="KW-0378">Hydrolase</keyword>